<evidence type="ECO:0000256" key="5">
    <source>
        <dbReference type="NCBIfam" id="TIGR00559"/>
    </source>
</evidence>
<gene>
    <name evidence="4 6" type="primary">pdxJ</name>
    <name evidence="6" type="ORF">GCM10009069_13590</name>
</gene>
<evidence type="ECO:0000256" key="4">
    <source>
        <dbReference type="HAMAP-Rule" id="MF_00279"/>
    </source>
</evidence>
<feature type="binding site" evidence="4">
    <location>
        <position position="55"/>
    </location>
    <ligand>
        <name>1-deoxy-D-xylulose 5-phosphate</name>
        <dbReference type="ChEBI" id="CHEBI:57792"/>
    </ligand>
</feature>
<comment type="function">
    <text evidence="4">Catalyzes the complicated ring closure reaction between the two acyclic compounds 1-deoxy-D-xylulose-5-phosphate (DXP) and 3-amino-2-oxopropyl phosphate (1-amino-acetone-3-phosphate or AAP) to form pyridoxine 5'-phosphate (PNP) and inorganic phosphate.</text>
</comment>
<keyword evidence="2 4" id="KW-0808">Transferase</keyword>
<feature type="binding site" evidence="4">
    <location>
        <position position="50"/>
    </location>
    <ligand>
        <name>1-deoxy-D-xylulose 5-phosphate</name>
        <dbReference type="ChEBI" id="CHEBI:57792"/>
    </ligand>
</feature>
<accession>A0A8J3CSB7</accession>
<comment type="caution">
    <text evidence="6">The sequence shown here is derived from an EMBL/GenBank/DDBJ whole genome shotgun (WGS) entry which is preliminary data.</text>
</comment>
<dbReference type="Gene3D" id="3.20.20.70">
    <property type="entry name" value="Aldolase class I"/>
    <property type="match status" value="1"/>
</dbReference>
<dbReference type="InterPro" id="IPR013785">
    <property type="entry name" value="Aldolase_TIM"/>
</dbReference>
<dbReference type="RefSeq" id="WP_189496746.1">
    <property type="nucleotide sequence ID" value="NZ_BMZH01000004.1"/>
</dbReference>
<feature type="binding site" evidence="4">
    <location>
        <begin position="14"/>
        <end position="15"/>
    </location>
    <ligand>
        <name>1-deoxy-D-xylulose 5-phosphate</name>
        <dbReference type="ChEBI" id="CHEBI:57792"/>
    </ligand>
</feature>
<feature type="site" description="Transition state stabilizer" evidence="4">
    <location>
        <position position="159"/>
    </location>
</feature>
<dbReference type="UniPathway" id="UPA00244">
    <property type="reaction ID" value="UER00313"/>
</dbReference>
<dbReference type="SUPFAM" id="SSF63892">
    <property type="entry name" value="Pyridoxine 5'-phosphate synthase"/>
    <property type="match status" value="1"/>
</dbReference>
<comment type="subunit">
    <text evidence="4">Homooctamer; tetramer of dimers.</text>
</comment>
<organism evidence="6 7">
    <name type="scientific">Algimonas arctica</name>
    <dbReference type="NCBI Taxonomy" id="1479486"/>
    <lineage>
        <taxon>Bacteria</taxon>
        <taxon>Pseudomonadati</taxon>
        <taxon>Pseudomonadota</taxon>
        <taxon>Alphaproteobacteria</taxon>
        <taxon>Maricaulales</taxon>
        <taxon>Robiginitomaculaceae</taxon>
        <taxon>Algimonas</taxon>
    </lineage>
</organism>
<keyword evidence="1 4" id="KW-0963">Cytoplasm</keyword>
<dbReference type="GO" id="GO:0033856">
    <property type="term" value="F:pyridoxine 5'-phosphate synthase activity"/>
    <property type="evidence" value="ECO:0007669"/>
    <property type="project" value="UniProtKB-UniRule"/>
</dbReference>
<dbReference type="CDD" id="cd00003">
    <property type="entry name" value="PNPsynthase"/>
    <property type="match status" value="1"/>
</dbReference>
<dbReference type="PANTHER" id="PTHR30456:SF0">
    <property type="entry name" value="PYRIDOXINE 5'-PHOSPHATE SYNTHASE"/>
    <property type="match status" value="1"/>
</dbReference>
<feature type="binding site" evidence="4">
    <location>
        <position position="12"/>
    </location>
    <ligand>
        <name>3-amino-2-oxopropyl phosphate</name>
        <dbReference type="ChEBI" id="CHEBI:57279"/>
    </ligand>
</feature>
<evidence type="ECO:0000256" key="3">
    <source>
        <dbReference type="ARBA" id="ARBA00023096"/>
    </source>
</evidence>
<keyword evidence="3 4" id="KW-0664">Pyridoxine biosynthesis</keyword>
<dbReference type="AlphaFoldDB" id="A0A8J3CSB7"/>
<dbReference type="NCBIfam" id="NF003624">
    <property type="entry name" value="PRK05265.1-2"/>
    <property type="match status" value="1"/>
</dbReference>
<feature type="binding site" evidence="4">
    <location>
        <begin position="224"/>
        <end position="225"/>
    </location>
    <ligand>
        <name>3-amino-2-oxopropyl phosphate</name>
        <dbReference type="ChEBI" id="CHEBI:57279"/>
    </ligand>
</feature>
<feature type="active site" description="Proton acceptor" evidence="4">
    <location>
        <position position="48"/>
    </location>
</feature>
<comment type="pathway">
    <text evidence="4">Cofactor biosynthesis; pyridoxine 5'-phosphate biosynthesis; pyridoxine 5'-phosphate from D-erythrose 4-phosphate: step 5/5.</text>
</comment>
<dbReference type="Pfam" id="PF03740">
    <property type="entry name" value="PdxJ"/>
    <property type="match status" value="1"/>
</dbReference>
<comment type="similarity">
    <text evidence="4">Belongs to the PNP synthase family.</text>
</comment>
<dbReference type="NCBIfam" id="NF003625">
    <property type="entry name" value="PRK05265.1-3"/>
    <property type="match status" value="1"/>
</dbReference>
<protein>
    <recommendedName>
        <fullName evidence="4 5">Pyridoxine 5'-phosphate synthase</fullName>
        <shortName evidence="4">PNP synthase</shortName>
        <ecNumber evidence="4 5">2.6.99.2</ecNumber>
    </recommendedName>
</protein>
<feature type="active site" description="Proton donor" evidence="4">
    <location>
        <position position="202"/>
    </location>
</feature>
<feature type="active site" description="Proton acceptor" evidence="4">
    <location>
        <position position="78"/>
    </location>
</feature>
<comment type="catalytic activity">
    <reaction evidence="4">
        <text>3-amino-2-oxopropyl phosphate + 1-deoxy-D-xylulose 5-phosphate = pyridoxine 5'-phosphate + phosphate + 2 H2O + H(+)</text>
        <dbReference type="Rhea" id="RHEA:15265"/>
        <dbReference type="ChEBI" id="CHEBI:15377"/>
        <dbReference type="ChEBI" id="CHEBI:15378"/>
        <dbReference type="ChEBI" id="CHEBI:43474"/>
        <dbReference type="ChEBI" id="CHEBI:57279"/>
        <dbReference type="ChEBI" id="CHEBI:57792"/>
        <dbReference type="ChEBI" id="CHEBI:58589"/>
        <dbReference type="EC" id="2.6.99.2"/>
    </reaction>
</comment>
<reference evidence="6" key="1">
    <citation type="journal article" date="2014" name="Int. J. Syst. Evol. Microbiol.">
        <title>Complete genome sequence of Corynebacterium casei LMG S-19264T (=DSM 44701T), isolated from a smear-ripened cheese.</title>
        <authorList>
            <consortium name="US DOE Joint Genome Institute (JGI-PGF)"/>
            <person name="Walter F."/>
            <person name="Albersmeier A."/>
            <person name="Kalinowski J."/>
            <person name="Ruckert C."/>
        </authorList>
    </citation>
    <scope>NUCLEOTIDE SEQUENCE</scope>
    <source>
        <strain evidence="6">KCTC 32513</strain>
    </source>
</reference>
<dbReference type="InterPro" id="IPR036130">
    <property type="entry name" value="Pyridoxine-5'_phos_synth"/>
</dbReference>
<evidence type="ECO:0000256" key="2">
    <source>
        <dbReference type="ARBA" id="ARBA00022679"/>
    </source>
</evidence>
<reference evidence="6" key="2">
    <citation type="submission" date="2020-09" db="EMBL/GenBank/DDBJ databases">
        <authorList>
            <person name="Sun Q."/>
            <person name="Kim S."/>
        </authorList>
    </citation>
    <scope>NUCLEOTIDE SEQUENCE</scope>
    <source>
        <strain evidence="6">KCTC 32513</strain>
    </source>
</reference>
<dbReference type="Proteomes" id="UP000634004">
    <property type="component" value="Unassembled WGS sequence"/>
</dbReference>
<evidence type="ECO:0000256" key="1">
    <source>
        <dbReference type="ARBA" id="ARBA00022490"/>
    </source>
</evidence>
<dbReference type="GO" id="GO:0005829">
    <property type="term" value="C:cytosol"/>
    <property type="evidence" value="ECO:0007669"/>
    <property type="project" value="TreeGrafter"/>
</dbReference>
<dbReference type="GO" id="GO:0008615">
    <property type="term" value="P:pyridoxine biosynthetic process"/>
    <property type="evidence" value="ECO:0007669"/>
    <property type="project" value="UniProtKB-UniRule"/>
</dbReference>
<keyword evidence="7" id="KW-1185">Reference proteome</keyword>
<dbReference type="EMBL" id="BMZH01000004">
    <property type="protein sequence ID" value="GHA91673.1"/>
    <property type="molecule type" value="Genomic_DNA"/>
</dbReference>
<dbReference type="HAMAP" id="MF_00279">
    <property type="entry name" value="PdxJ"/>
    <property type="match status" value="1"/>
</dbReference>
<comment type="subcellular location">
    <subcellularLocation>
        <location evidence="4">Cytoplasm</location>
    </subcellularLocation>
</comment>
<evidence type="ECO:0000313" key="6">
    <source>
        <dbReference type="EMBL" id="GHA91673.1"/>
    </source>
</evidence>
<dbReference type="NCBIfam" id="TIGR00559">
    <property type="entry name" value="pdxJ"/>
    <property type="match status" value="1"/>
</dbReference>
<sequence length="253" mass="27182">MPQSGFIRLGVNIDHVATLRNARGGTHPDPVEAAKVAIAAGADGITAHLREDRRHITDADMERLAVLCEDENIPLNMELAATDEMVSVAMRLKPHAACIVPERREERTTEGGLDVAGQHNRLVPIIAQLADAGCCVSLFIEANPHQIEAAASTRANVVEFHTGAYAHALDDGDQTKADAILEQLREGGRLAHAAGLEVHYGHGLTFDNVAPIARINEAKELNIGHFIIGEAVFLGLQPAIERMATLIRDARAS</sequence>
<dbReference type="EC" id="2.6.99.2" evidence="4 5"/>
<proteinExistence type="inferred from homology"/>
<dbReference type="InterPro" id="IPR004569">
    <property type="entry name" value="PyrdxlP_synth_PdxJ"/>
</dbReference>
<name>A0A8J3CSB7_9PROT</name>
<evidence type="ECO:0000313" key="7">
    <source>
        <dbReference type="Proteomes" id="UP000634004"/>
    </source>
</evidence>
<feature type="binding site" evidence="4">
    <location>
        <position position="108"/>
    </location>
    <ligand>
        <name>1-deoxy-D-xylulose 5-phosphate</name>
        <dbReference type="ChEBI" id="CHEBI:57792"/>
    </ligand>
</feature>
<feature type="binding site" evidence="4">
    <location>
        <position position="203"/>
    </location>
    <ligand>
        <name>3-amino-2-oxopropyl phosphate</name>
        <dbReference type="ChEBI" id="CHEBI:57279"/>
    </ligand>
</feature>
<dbReference type="NCBIfam" id="NF003627">
    <property type="entry name" value="PRK05265.1-5"/>
    <property type="match status" value="1"/>
</dbReference>
<dbReference type="PANTHER" id="PTHR30456">
    <property type="entry name" value="PYRIDOXINE 5'-PHOSPHATE SYNTHASE"/>
    <property type="match status" value="1"/>
</dbReference>
<feature type="binding site" evidence="4">
    <location>
        <position position="23"/>
    </location>
    <ligand>
        <name>3-amino-2-oxopropyl phosphate</name>
        <dbReference type="ChEBI" id="CHEBI:57279"/>
    </ligand>
</feature>